<evidence type="ECO:0000313" key="1">
    <source>
        <dbReference type="EMBL" id="KKK75194.1"/>
    </source>
</evidence>
<accession>A0A0F9A9H9</accession>
<organism evidence="1">
    <name type="scientific">marine sediment metagenome</name>
    <dbReference type="NCBI Taxonomy" id="412755"/>
    <lineage>
        <taxon>unclassified sequences</taxon>
        <taxon>metagenomes</taxon>
        <taxon>ecological metagenomes</taxon>
    </lineage>
</organism>
<gene>
    <name evidence="1" type="ORF">LCGC14_2876220</name>
</gene>
<protein>
    <submittedName>
        <fullName evidence="1">Uncharacterized protein</fullName>
    </submittedName>
</protein>
<proteinExistence type="predicted"/>
<comment type="caution">
    <text evidence="1">The sequence shown here is derived from an EMBL/GenBank/DDBJ whole genome shotgun (WGS) entry which is preliminary data.</text>
</comment>
<dbReference type="AlphaFoldDB" id="A0A0F9A9H9"/>
<feature type="non-terminal residue" evidence="1">
    <location>
        <position position="100"/>
    </location>
</feature>
<sequence>MPMKLDTFDALVDAFFDKCKEVMKTKGADYTKQSDNKLANFEKAAQRRGMNPLNVIGVYQDKHRDAIDSYINTGGLESSESLEMRFVDEINYDLLMIAQA</sequence>
<reference evidence="1" key="1">
    <citation type="journal article" date="2015" name="Nature">
        <title>Complex archaea that bridge the gap between prokaryotes and eukaryotes.</title>
        <authorList>
            <person name="Spang A."/>
            <person name="Saw J.H."/>
            <person name="Jorgensen S.L."/>
            <person name="Zaremba-Niedzwiedzka K."/>
            <person name="Martijn J."/>
            <person name="Lind A.E."/>
            <person name="van Eijk R."/>
            <person name="Schleper C."/>
            <person name="Guy L."/>
            <person name="Ettema T.J."/>
        </authorList>
    </citation>
    <scope>NUCLEOTIDE SEQUENCE</scope>
</reference>
<name>A0A0F9A9H9_9ZZZZ</name>
<dbReference type="EMBL" id="LAZR01055974">
    <property type="protein sequence ID" value="KKK75194.1"/>
    <property type="molecule type" value="Genomic_DNA"/>
</dbReference>